<feature type="compositionally biased region" description="Polar residues" evidence="2">
    <location>
        <begin position="185"/>
        <end position="203"/>
    </location>
</feature>
<feature type="compositionally biased region" description="Basic and acidic residues" evidence="2">
    <location>
        <begin position="1661"/>
        <end position="1673"/>
    </location>
</feature>
<dbReference type="PANTHER" id="PTHR43939:SF50">
    <property type="entry name" value="NUCLEOPORIN"/>
    <property type="match status" value="1"/>
</dbReference>
<dbReference type="SUPFAM" id="SSF57997">
    <property type="entry name" value="Tropomyosin"/>
    <property type="match status" value="1"/>
</dbReference>
<evidence type="ECO:0000256" key="1">
    <source>
        <dbReference type="SAM" id="Coils"/>
    </source>
</evidence>
<feature type="coiled-coil region" evidence="1">
    <location>
        <begin position="1486"/>
        <end position="1548"/>
    </location>
</feature>
<evidence type="ECO:0000313" key="4">
    <source>
        <dbReference type="Proteomes" id="UP000604825"/>
    </source>
</evidence>
<comment type="caution">
    <text evidence="3">The sequence shown here is derived from an EMBL/GenBank/DDBJ whole genome shotgun (WGS) entry which is preliminary data.</text>
</comment>
<dbReference type="Proteomes" id="UP000604825">
    <property type="component" value="Unassembled WGS sequence"/>
</dbReference>
<feature type="coiled-coil region" evidence="1">
    <location>
        <begin position="856"/>
        <end position="912"/>
    </location>
</feature>
<feature type="compositionally biased region" description="Basic residues" evidence="2">
    <location>
        <begin position="23"/>
        <end position="36"/>
    </location>
</feature>
<feature type="coiled-coil region" evidence="1">
    <location>
        <begin position="2101"/>
        <end position="2142"/>
    </location>
</feature>
<organism evidence="3 4">
    <name type="scientific">Miscanthus lutarioriparius</name>
    <dbReference type="NCBI Taxonomy" id="422564"/>
    <lineage>
        <taxon>Eukaryota</taxon>
        <taxon>Viridiplantae</taxon>
        <taxon>Streptophyta</taxon>
        <taxon>Embryophyta</taxon>
        <taxon>Tracheophyta</taxon>
        <taxon>Spermatophyta</taxon>
        <taxon>Magnoliopsida</taxon>
        <taxon>Liliopsida</taxon>
        <taxon>Poales</taxon>
        <taxon>Poaceae</taxon>
        <taxon>PACMAD clade</taxon>
        <taxon>Panicoideae</taxon>
        <taxon>Andropogonodae</taxon>
        <taxon>Andropogoneae</taxon>
        <taxon>Saccharinae</taxon>
        <taxon>Miscanthus</taxon>
    </lineage>
</organism>
<keyword evidence="4" id="KW-1185">Reference proteome</keyword>
<name>A0A811PXP4_9POAL</name>
<dbReference type="OrthoDB" id="649641at2759"/>
<feature type="compositionally biased region" description="Gly residues" evidence="2">
    <location>
        <begin position="1"/>
        <end position="11"/>
    </location>
</feature>
<feature type="coiled-coil region" evidence="1">
    <location>
        <begin position="1253"/>
        <end position="1329"/>
    </location>
</feature>
<proteinExistence type="predicted"/>
<gene>
    <name evidence="3" type="ORF">NCGR_LOCUS32256</name>
</gene>
<feature type="compositionally biased region" description="Basic and acidic residues" evidence="2">
    <location>
        <begin position="120"/>
        <end position="137"/>
    </location>
</feature>
<keyword evidence="1" id="KW-0175">Coiled coil</keyword>
<feature type="coiled-coil region" evidence="1">
    <location>
        <begin position="2202"/>
        <end position="2397"/>
    </location>
</feature>
<feature type="compositionally biased region" description="Basic and acidic residues" evidence="2">
    <location>
        <begin position="255"/>
        <end position="264"/>
    </location>
</feature>
<accession>A0A811PXP4</accession>
<feature type="coiled-coil region" evidence="1">
    <location>
        <begin position="433"/>
        <end position="593"/>
    </location>
</feature>
<feature type="region of interest" description="Disordered" evidence="2">
    <location>
        <begin position="778"/>
        <end position="799"/>
    </location>
</feature>
<evidence type="ECO:0000256" key="2">
    <source>
        <dbReference type="SAM" id="MobiDB-lite"/>
    </source>
</evidence>
<sequence>MDHRGGGGGGNSNRNRTDLLAAGRKKLQQFRKKKEKRGPGKKADADTGAEEGAPKAAEGTVPEPKSPVGLKLLAGEGSGGGSTPFEEAERSLQADQCNGEGPGTVESSSAESADAVQEQETVHEQETGDGADAHDVGTSEQGISEQHESRTADAEDLRVQATSEDSIGDDLVGGAQLGGVDSMELNASSQGNGANSDSNQLGEHQQVEMDAVDRPTSSNFEEVAEAPIHSQDIGADNIHDEGAQEMVMDVSGRPLDGDTQHDVEPTASAEIDAETAHEEQSTVAASNEIPENTARRGTEDETDGVDKEADLEDPSTAHESDEAVTTDDLSVQAKPTAAVDMPLCEQKGDPALSRSAVLQGIMPVHFEDIQSHLFSATLSRDFLQLQLDEAAGLYSDFTQQSSDETTKLQVLLKETEESKLAVDKELHQCRDELSKVNTEKGQLELIMASLKEEINTSNARCTHLESELHSSKESTEQIHSELANSRLLLEALQKENLELIASLAFEKEAKKEVEEHRGHLSSDNRKLLSELSGLELSLASVKEEMDASSSRCKVLECELRSSNENLNHTLTELANCQALLETLQKDNLELSANFASEREAKIKLQEDNLYLCNEKGRLSSDLSELNDKLELSYAKHKQLESHVKDTETYFGQLTEQLIEENLYTSSSIDIYQSAIKDLDTKYNVVLGQFQNVMHQQLHLDSSEVTTENAERAITSPNNQCSLNLADANDSCNSTALQSLKGHLEVAKGDLHDLEKLLERISSRSGGRVLVSKLIKSFESKGSDDDTGPSEGEHDNLQKSSREMLWRLGEKFMVMGSDITKAEEYVAELCNRIELYVKSTVQHDIDRQQTVVLEAKMDELAGKLSNYKDAFDNLHNQVATVQQDANSNSGKLIDQAELLQKDAAERISILEKERMSLSDLLSEGTNKLTSLGGAVFPNDSSESEGLNFRTLSCVDLVARSFQSLQEKLEAAQMDNAQLNTSLVELRKANSVAQERSEQADGIVKKLYDSLQELLCDSLRSTDEFGAGYSVDEPIESQYERLIEHLKNLLLDHQSVLSTNAGLESRLLSKCEEAEELNMRCSSLTKNLNEVCILNEELKSASSSKNATQDELHSRCLAVAEKLASRSANHSSTVQLISDIGEGSSKEDHILTTLLPCIEEGVASCIEKFENAAEEIRLSKICLQEISMFDQISSEKWSYPLPSLIKEEILPKLCDLQDRFDQLNALNIQLETEVPVLKDGMKKLDEALGASRTELQKKVSEVEQLDQKHSSVKEKLSIAVAKGKGLIVQRDGLKQSLLEKSGEIDKLTQELQLKETLLKELEAKLKSYTEADRIEALESELSYIRNSATALRDSFLLKDSVLQRIEEVLEDLDLPEQFHSRDIVEKIELLSMMAIGTSFTLPDSNKRSSVDGHSESGVAMDVINDEQNSNSNTVSDEVKSKYEELNRRFYELAEHNNMLEQSLVERNSLIQKWEEVLGQISMPPQFRMLEAEDKLAWLGNRLLEVEQERDSLQLKIEHLEDSSEMLIADLEESHKRISELSAEVVAIKAEKDFFSQSLEKLRFEFLGLSEKAVQDEFVRDKLRKDLSELRDKLAEKTEESRHYHEMDTEIQKLLNLVQNTLQDGSNSEISSGGVSAVLCLGKMLRKLLDDYDTLLSKSTEGNSAEREIQLEDIKPSNDASKSDTSAYEKEMELNSLNNELDHARKNLALVEQERDEAVEKAQSLMLEIETLHAQISKLQESDAEQMQKYQSLVLELECVGKQRDNLQEQLNEEEQKCASLREKLNVAVRKGKGLVQHRDSLKQTMEEMNAVIEKLKSERKQHIESLETEKSSLMDRLAENEKSLHETNQYLSGLLNALNKVDVAREFDMDPITKVEKMAKFCLDLQSTVVSSQNEVKKLKRATELLLAELSEAHERADNLQEELVKAEAALAESSKQYSVTESARADAVRQLEHLMHAQSQTWRRQADHLLELNSTSSQLREVCFELSHRLVNTFSKDVDLICYMENFMRSSGKWMDGTNMMDVPIASKHVLSNRINNKKAHIPNAPLEIKMDDTDESQFLHHLAIACHALSDCVKDCNDLKRNIDEHGFSVEQKATELFDVMSTLQNRFTSQHNELESLRAKFVELQSEMKERDEEIVSARRNMSLLYEACTSSVAEIEGMSDIYPSNHSYAVEHSADGRIKSIVEQLVMAVKTSQNSNEGSTKELKATVLELQQELQAKDIQISTISSELSYQLRAAESSAKQLSVDLEDARMELQNLEKEIDVLHNQKKDLETQLNELKNMESVASEQHGRIEKLTDELSRKDQEIEGLVQALDEEEKELEILENKSLQLEQMLQEKEFALKTSEVSRTKALAKLATTVDKFDELHSLSENLLAEVENLQSQLQERDSEISFLRQEVTRSTNELLTTEESNKKYSSQINDFMKRLERALLQFGMHSENANDYDCTQVPVYMDMLDRKIGSLIAESDDLRVTVQSKDSLLQVERTKMEELMRKSDALEASLSQKDSQIGLLRRDRVSNQQSRSINLPGTSEIEQMNENVSPAAVVTQIRGARKVNNDQVAIDVEMEKDKPFDDEDDDKGKHMFCILLLNTVFHF</sequence>
<feature type="compositionally biased region" description="Basic and acidic residues" evidence="2">
    <location>
        <begin position="145"/>
        <end position="158"/>
    </location>
</feature>
<feature type="compositionally biased region" description="Basic and acidic residues" evidence="2">
    <location>
        <begin position="790"/>
        <end position="799"/>
    </location>
</feature>
<feature type="compositionally biased region" description="Basic and acidic residues" evidence="2">
    <location>
        <begin position="293"/>
        <end position="308"/>
    </location>
</feature>
<feature type="coiled-coil region" evidence="1">
    <location>
        <begin position="1894"/>
        <end position="1935"/>
    </location>
</feature>
<feature type="region of interest" description="Disordered" evidence="2">
    <location>
        <begin position="1660"/>
        <end position="1686"/>
    </location>
</feature>
<feature type="coiled-coil region" evidence="1">
    <location>
        <begin position="736"/>
        <end position="763"/>
    </location>
</feature>
<feature type="compositionally biased region" description="Low complexity" evidence="2">
    <location>
        <begin position="105"/>
        <end position="119"/>
    </location>
</feature>
<feature type="coiled-coil region" evidence="1">
    <location>
        <begin position="960"/>
        <end position="994"/>
    </location>
</feature>
<feature type="compositionally biased region" description="Low complexity" evidence="2">
    <location>
        <begin position="50"/>
        <end position="59"/>
    </location>
</feature>
<feature type="region of interest" description="Disordered" evidence="2">
    <location>
        <begin position="1"/>
        <end position="332"/>
    </location>
</feature>
<reference evidence="3" key="1">
    <citation type="submission" date="2020-10" db="EMBL/GenBank/DDBJ databases">
        <authorList>
            <person name="Han B."/>
            <person name="Lu T."/>
            <person name="Zhao Q."/>
            <person name="Huang X."/>
            <person name="Zhao Y."/>
        </authorList>
    </citation>
    <scope>NUCLEOTIDE SEQUENCE</scope>
</reference>
<evidence type="ECO:0000313" key="3">
    <source>
        <dbReference type="EMBL" id="CAD6248096.1"/>
    </source>
</evidence>
<dbReference type="EMBL" id="CAJGYO010000007">
    <property type="protein sequence ID" value="CAD6248096.1"/>
    <property type="molecule type" value="Genomic_DNA"/>
</dbReference>
<feature type="coiled-coil region" evidence="1">
    <location>
        <begin position="2480"/>
        <end position="2507"/>
    </location>
</feature>
<dbReference type="PANTHER" id="PTHR43939">
    <property type="entry name" value="COILED-COIL DOMAIN-CONTAINING PROTEIN 158"/>
    <property type="match status" value="1"/>
</dbReference>
<protein>
    <submittedName>
        <fullName evidence="3">Uncharacterized protein</fullName>
    </submittedName>
</protein>